<dbReference type="InParanoid" id="A0A1U7ZKN2"/>
<dbReference type="InterPro" id="IPR000209">
    <property type="entry name" value="Peptidase_S8/S53_dom"/>
</dbReference>
<dbReference type="STRING" id="4432.A0A1U7ZKN2"/>
<evidence type="ECO:0000256" key="4">
    <source>
        <dbReference type="ARBA" id="ARBA00022801"/>
    </source>
</evidence>
<keyword evidence="7" id="KW-0472">Membrane</keyword>
<evidence type="ECO:0000259" key="8">
    <source>
        <dbReference type="Pfam" id="PF00082"/>
    </source>
</evidence>
<dbReference type="Pfam" id="PF00082">
    <property type="entry name" value="Peptidase_S8"/>
    <property type="match status" value="1"/>
</dbReference>
<accession>A0A1U7ZKN2</accession>
<dbReference type="InterPro" id="IPR023828">
    <property type="entry name" value="Peptidase_S8_Ser-AS"/>
</dbReference>
<dbReference type="FunFam" id="3.30.70.80:FF:000002">
    <property type="entry name" value="Subtilisin-like protease SBT5.3"/>
    <property type="match status" value="1"/>
</dbReference>
<keyword evidence="11" id="KW-1185">Reference proteome</keyword>
<dbReference type="RefSeq" id="XP_010248427.1">
    <property type="nucleotide sequence ID" value="XM_010250125.1"/>
</dbReference>
<evidence type="ECO:0000313" key="12">
    <source>
        <dbReference type="RefSeq" id="XP_010248427.1"/>
    </source>
</evidence>
<dbReference type="OrthoDB" id="206201at2759"/>
<dbReference type="Gene3D" id="2.60.40.2310">
    <property type="match status" value="1"/>
</dbReference>
<keyword evidence="7" id="KW-1133">Transmembrane helix</keyword>
<protein>
    <submittedName>
        <fullName evidence="12">Subtilisin-like protease Glyma18g48580</fullName>
    </submittedName>
</protein>
<dbReference type="Proteomes" id="UP000189703">
    <property type="component" value="Unplaced"/>
</dbReference>
<dbReference type="InterPro" id="IPR010259">
    <property type="entry name" value="S8pro/Inhibitor_I9"/>
</dbReference>
<dbReference type="SUPFAM" id="SSF52743">
    <property type="entry name" value="Subtilisin-like"/>
    <property type="match status" value="2"/>
</dbReference>
<dbReference type="GeneID" id="104591319"/>
<feature type="transmembrane region" description="Helical" evidence="7">
    <location>
        <begin position="81"/>
        <end position="100"/>
    </location>
</feature>
<evidence type="ECO:0000256" key="5">
    <source>
        <dbReference type="ARBA" id="ARBA00022825"/>
    </source>
</evidence>
<keyword evidence="2" id="KW-0645">Protease</keyword>
<dbReference type="InterPro" id="IPR036852">
    <property type="entry name" value="Peptidase_S8/S53_dom_sf"/>
</dbReference>
<sequence length="520" mass="56555">MASGGVSALARKAYASQLNIQEPAPKKQKYPDAPQRLSCPHALVFTDEDLEGVTVPHDDALVVVAIISNFMVKKILVDSGLIMRFTIVVTFFALFAFSFLHGSSSTTTKHYIVYMGDHSYPDSDSVISANHQMLASVVGSIDGAQQAVVHHYTKSFRGFSAMLTEEQAEKLSESESVVSVFESHTIHLHTTHSWEFLRVDSINQYNQLPIDVKSDMIIGVIDTGKEFGRKPIAKISRTVTVLKTRPAPVVASFSSKGPNKIAPSIIKPDITAPGVNILAAWSPVATAETAGRPVDYNIISGTSMACPHVSAIAAIIKSVHPSWSPAAIQSAIMTTATVLDNTQRPILSSLEESASTPFDYGSGHVNPVAALDPGLVYDFNFNDAYDFICNEKNITLRDALRFTGKYVPCKNPPVPIYNLNYPSIGVTDMSGSLSVDRTVTYYGEGPTVYVASVMQPPGVNVMVRPNQLKFSKAGDKKSFMIDFKPYKDSNGRFVSGELIWSNLNGVHRVRSPIVLHVLSV</sequence>
<feature type="domain" description="Subtilisin-like protease fibronectin type-III" evidence="10">
    <location>
        <begin position="418"/>
        <end position="514"/>
    </location>
</feature>
<dbReference type="OMA" id="TIAISCF"/>
<dbReference type="PANTHER" id="PTHR10795">
    <property type="entry name" value="PROPROTEIN CONVERTASE SUBTILISIN/KEXIN"/>
    <property type="match status" value="1"/>
</dbReference>
<dbReference type="InterPro" id="IPR037045">
    <property type="entry name" value="S8pro/Inhibitor_I9_sf"/>
</dbReference>
<comment type="similarity">
    <text evidence="1 6">Belongs to the peptidase S8 family.</text>
</comment>
<dbReference type="Gene3D" id="3.50.30.30">
    <property type="match status" value="1"/>
</dbReference>
<evidence type="ECO:0000256" key="7">
    <source>
        <dbReference type="SAM" id="Phobius"/>
    </source>
</evidence>
<gene>
    <name evidence="12" type="primary">LOC104591319</name>
</gene>
<organism evidence="11 12">
    <name type="scientific">Nelumbo nucifera</name>
    <name type="common">Sacred lotus</name>
    <dbReference type="NCBI Taxonomy" id="4432"/>
    <lineage>
        <taxon>Eukaryota</taxon>
        <taxon>Viridiplantae</taxon>
        <taxon>Streptophyta</taxon>
        <taxon>Embryophyta</taxon>
        <taxon>Tracheophyta</taxon>
        <taxon>Spermatophyta</taxon>
        <taxon>Magnoliopsida</taxon>
        <taxon>Proteales</taxon>
        <taxon>Nelumbonaceae</taxon>
        <taxon>Nelumbo</taxon>
    </lineage>
</organism>
<dbReference type="KEGG" id="nnu:104591319"/>
<evidence type="ECO:0000259" key="10">
    <source>
        <dbReference type="Pfam" id="PF17766"/>
    </source>
</evidence>
<dbReference type="Gene3D" id="3.30.70.80">
    <property type="entry name" value="Peptidase S8 propeptide/proteinase inhibitor I9"/>
    <property type="match status" value="1"/>
</dbReference>
<evidence type="ECO:0000256" key="2">
    <source>
        <dbReference type="ARBA" id="ARBA00022670"/>
    </source>
</evidence>
<keyword evidence="7" id="KW-0812">Transmembrane</keyword>
<proteinExistence type="inferred from homology"/>
<dbReference type="InterPro" id="IPR045051">
    <property type="entry name" value="SBT"/>
</dbReference>
<dbReference type="Pfam" id="PF05922">
    <property type="entry name" value="Inhibitor_I9"/>
    <property type="match status" value="1"/>
</dbReference>
<dbReference type="GO" id="GO:0005576">
    <property type="term" value="C:extracellular region"/>
    <property type="evidence" value="ECO:0000318"/>
    <property type="project" value="GO_Central"/>
</dbReference>
<keyword evidence="5" id="KW-0720">Serine protease</keyword>
<feature type="domain" description="Inhibitor I9" evidence="9">
    <location>
        <begin position="111"/>
        <end position="189"/>
    </location>
</feature>
<name>A0A1U7ZKN2_NELNU</name>
<evidence type="ECO:0000313" key="11">
    <source>
        <dbReference type="Proteomes" id="UP000189703"/>
    </source>
</evidence>
<dbReference type="Pfam" id="PF17766">
    <property type="entry name" value="fn3_6"/>
    <property type="match status" value="1"/>
</dbReference>
<dbReference type="AlphaFoldDB" id="A0A1U7ZKN2"/>
<dbReference type="PROSITE" id="PS51892">
    <property type="entry name" value="SUBTILASE"/>
    <property type="match status" value="1"/>
</dbReference>
<evidence type="ECO:0000256" key="6">
    <source>
        <dbReference type="PROSITE-ProRule" id="PRU01240"/>
    </source>
</evidence>
<dbReference type="GO" id="GO:0004252">
    <property type="term" value="F:serine-type endopeptidase activity"/>
    <property type="evidence" value="ECO:0000318"/>
    <property type="project" value="GO_Central"/>
</dbReference>
<evidence type="ECO:0000259" key="9">
    <source>
        <dbReference type="Pfam" id="PF05922"/>
    </source>
</evidence>
<dbReference type="PROSITE" id="PS00138">
    <property type="entry name" value="SUBTILASE_SER"/>
    <property type="match status" value="1"/>
</dbReference>
<comment type="caution">
    <text evidence="6">Lacks conserved residue(s) required for the propagation of feature annotation.</text>
</comment>
<feature type="domain" description="Peptidase S8/S53" evidence="8">
    <location>
        <begin position="235"/>
        <end position="340"/>
    </location>
</feature>
<keyword evidence="3" id="KW-0732">Signal</keyword>
<evidence type="ECO:0000256" key="3">
    <source>
        <dbReference type="ARBA" id="ARBA00022729"/>
    </source>
</evidence>
<keyword evidence="4" id="KW-0378">Hydrolase</keyword>
<dbReference type="Gene3D" id="3.40.50.200">
    <property type="entry name" value="Peptidase S8/S53 domain"/>
    <property type="match status" value="1"/>
</dbReference>
<dbReference type="InterPro" id="IPR041469">
    <property type="entry name" value="Subtilisin-like_FN3"/>
</dbReference>
<evidence type="ECO:0000256" key="1">
    <source>
        <dbReference type="ARBA" id="ARBA00011073"/>
    </source>
</evidence>
<dbReference type="GO" id="GO:0006508">
    <property type="term" value="P:proteolysis"/>
    <property type="evidence" value="ECO:0007669"/>
    <property type="project" value="UniProtKB-KW"/>
</dbReference>
<reference evidence="12" key="1">
    <citation type="submission" date="2025-08" db="UniProtKB">
        <authorList>
            <consortium name="RefSeq"/>
        </authorList>
    </citation>
    <scope>IDENTIFICATION</scope>
</reference>